<comment type="subcellular location">
    <subcellularLocation>
        <location evidence="1">Endomembrane system</location>
        <topology evidence="1">Multi-pass membrane protein</topology>
    </subcellularLocation>
    <subcellularLocation>
        <location evidence="6">Membrane</location>
        <topology evidence="6">Multi-pass membrane protein</topology>
    </subcellularLocation>
</comment>
<comment type="function">
    <text evidence="5">NDH-1 shuttles electrons from NAD(P)H, via FMN and iron-sulfur (Fe-S) centers, to quinones in the respiratory chain. The immediate electron acceptor for the enzyme in this species is believed to be plastoquinone. Couples the redox reaction to proton translocation (for every two electrons transferred, four hydrogen ions are translocated across the cytoplasmic membrane), and thus conserves the redox energy in a proton gradient.</text>
</comment>
<evidence type="ECO:0000256" key="3">
    <source>
        <dbReference type="ARBA" id="ARBA00022989"/>
    </source>
</evidence>
<keyword evidence="4 7" id="KW-0472">Membrane</keyword>
<feature type="transmembrane region" description="Helical" evidence="7">
    <location>
        <begin position="420"/>
        <end position="442"/>
    </location>
</feature>
<sequence length="611" mass="66208">MGWNWLVTTIWMIPLYALLAWIGALVWLPGVTRRTGPRPAGYLNALLSLVAFIHSVGALVAIWGHPVQVMRFPWMQVGDLVLELPLQVSAVTLGACVLVTGLNLAAQVYGFGYMEMDWGWARFFSLLGLFEGGMCALALCDSLFFSYVILEILTLGTYLLVGLWFNQPLVVTGARDAFLTKRVGDLLLLMGVIAIYPLTGSWDFEALASWAERVQTGEVSVDPTLITLVGLGLLAGSVGKCAQFPLHLWLDEAMEGPIPATILRNAVVVGTGAWVLIRLQPLYALSPTVLTVMLTLGGLTAVGGSLVALAQIDAKRALSYLVSAYMGLIFVAVGTGHTQQAYGLLLTYAPAMALLVMAQGTVIWNSITQDLRYLGGLWSRRPVSGLCFLIGMAGMIALPPFGSFWVLTDLWQQLVESGQALWAVVLLLTNGITALGLMRVFGLIWAGKPQQMSERSPEVHWPMILPMTVVMGVTLHMPMILAALDLIPALDWTPTGVMTGSSLVGIALGAALYLRPERRAVDWAFLSDWQDLLANDFYTPKLYRASVVFAVRIISEITALLDRYVVDGLVNLTSLAVLAGGQVLKYTTSGQLQVYLLTIVVGVALLGWLVL</sequence>
<feature type="transmembrane region" description="Helical" evidence="7">
    <location>
        <begin position="496"/>
        <end position="514"/>
    </location>
</feature>
<feature type="transmembrane region" description="Helical" evidence="7">
    <location>
        <begin position="592"/>
        <end position="610"/>
    </location>
</feature>
<evidence type="ECO:0000256" key="4">
    <source>
        <dbReference type="ARBA" id="ARBA00023136"/>
    </source>
</evidence>
<dbReference type="InterPro" id="IPR001750">
    <property type="entry name" value="ND/Mrp_TM"/>
</dbReference>
<dbReference type="PANTHER" id="PTHR42829">
    <property type="entry name" value="NADH-UBIQUINONE OXIDOREDUCTASE CHAIN 5"/>
    <property type="match status" value="1"/>
</dbReference>
<keyword evidence="2 6" id="KW-0812">Transmembrane</keyword>
<evidence type="ECO:0000313" key="10">
    <source>
        <dbReference type="EMBL" id="MCJ2542634.1"/>
    </source>
</evidence>
<dbReference type="Gene3D" id="1.20.5.2700">
    <property type="match status" value="1"/>
</dbReference>
<dbReference type="RefSeq" id="WP_244349909.1">
    <property type="nucleotide sequence ID" value="NZ_JAFIRA010000013.1"/>
</dbReference>
<feature type="transmembrane region" description="Helical" evidence="7">
    <location>
        <begin position="145"/>
        <end position="165"/>
    </location>
</feature>
<reference evidence="10" key="1">
    <citation type="submission" date="2021-02" db="EMBL/GenBank/DDBJ databases">
        <title>The CRISPR/cas machinery reduction and long-range gene transfer in the hot spring cyanobacterium Synechococcus.</title>
        <authorList>
            <person name="Dvorak P."/>
            <person name="Jahodarova E."/>
            <person name="Hasler P."/>
            <person name="Poulickova A."/>
        </authorList>
    </citation>
    <scope>NUCLEOTIDE SEQUENCE</scope>
    <source>
        <strain evidence="10">Rupite</strain>
    </source>
</reference>
<evidence type="ECO:0000256" key="2">
    <source>
        <dbReference type="ARBA" id="ARBA00022692"/>
    </source>
</evidence>
<proteinExistence type="predicted"/>
<dbReference type="PRINTS" id="PR01434">
    <property type="entry name" value="NADHDHGNASE5"/>
</dbReference>
<dbReference type="Pfam" id="PF00361">
    <property type="entry name" value="Proton_antipo_M"/>
    <property type="match status" value="1"/>
</dbReference>
<dbReference type="Proteomes" id="UP000830835">
    <property type="component" value="Unassembled WGS sequence"/>
</dbReference>
<dbReference type="InterPro" id="IPR010217">
    <property type="entry name" value="NU5C2"/>
</dbReference>
<feature type="domain" description="NADH:quinone oxidoreductase/Mrp antiporter transmembrane" evidence="8">
    <location>
        <begin position="142"/>
        <end position="432"/>
    </location>
</feature>
<feature type="transmembrane region" description="Helical" evidence="7">
    <location>
        <begin position="341"/>
        <end position="364"/>
    </location>
</feature>
<keyword evidence="3 7" id="KW-1133">Transmembrane helix</keyword>
<feature type="transmembrane region" description="Helical" evidence="7">
    <location>
        <begin position="317"/>
        <end position="335"/>
    </location>
</feature>
<dbReference type="Pfam" id="PF00662">
    <property type="entry name" value="Proton_antipo_N"/>
    <property type="match status" value="1"/>
</dbReference>
<evidence type="ECO:0000259" key="9">
    <source>
        <dbReference type="Pfam" id="PF00662"/>
    </source>
</evidence>
<gene>
    <name evidence="10" type="ORF">JX360_06895</name>
</gene>
<dbReference type="EMBL" id="JAFIRA010000013">
    <property type="protein sequence ID" value="MCJ2542634.1"/>
    <property type="molecule type" value="Genomic_DNA"/>
</dbReference>
<dbReference type="InterPro" id="IPR003945">
    <property type="entry name" value="NU5C-like"/>
</dbReference>
<feature type="transmembrane region" description="Helical" evidence="7">
    <location>
        <begin position="84"/>
        <end position="106"/>
    </location>
</feature>
<evidence type="ECO:0000313" key="11">
    <source>
        <dbReference type="Proteomes" id="UP000830835"/>
    </source>
</evidence>
<dbReference type="NCBIfam" id="TIGR01960">
    <property type="entry name" value="ndhF3_CO2"/>
    <property type="match status" value="1"/>
</dbReference>
<keyword evidence="11" id="KW-1185">Reference proteome</keyword>
<organism evidence="10 11">
    <name type="scientific">Thermostichus vulcanus str. 'Rupite'</name>
    <dbReference type="NCBI Taxonomy" id="2813851"/>
    <lineage>
        <taxon>Bacteria</taxon>
        <taxon>Bacillati</taxon>
        <taxon>Cyanobacteriota</taxon>
        <taxon>Cyanophyceae</taxon>
        <taxon>Thermostichales</taxon>
        <taxon>Thermostichaceae</taxon>
        <taxon>Thermostichus</taxon>
    </lineage>
</organism>
<name>A0ABT0CA22_THEVL</name>
<evidence type="ECO:0000256" key="7">
    <source>
        <dbReference type="SAM" id="Phobius"/>
    </source>
</evidence>
<dbReference type="PANTHER" id="PTHR42829:SF2">
    <property type="entry name" value="NADH-UBIQUINONE OXIDOREDUCTASE CHAIN 5"/>
    <property type="match status" value="1"/>
</dbReference>
<comment type="caution">
    <text evidence="10">The sequence shown here is derived from an EMBL/GenBank/DDBJ whole genome shotgun (WGS) entry which is preliminary data.</text>
</comment>
<accession>A0ABT0CA22</accession>
<dbReference type="InterPro" id="IPR001516">
    <property type="entry name" value="Proton_antipo_N"/>
</dbReference>
<feature type="transmembrane region" description="Helical" evidence="7">
    <location>
        <begin position="289"/>
        <end position="310"/>
    </location>
</feature>
<evidence type="ECO:0000256" key="6">
    <source>
        <dbReference type="RuleBase" id="RU000320"/>
    </source>
</evidence>
<evidence type="ECO:0000256" key="1">
    <source>
        <dbReference type="ARBA" id="ARBA00004127"/>
    </source>
</evidence>
<feature type="transmembrane region" description="Helical" evidence="7">
    <location>
        <begin position="40"/>
        <end position="64"/>
    </location>
</feature>
<dbReference type="NCBIfam" id="NF005633">
    <property type="entry name" value="PRK07390.1"/>
    <property type="match status" value="1"/>
</dbReference>
<feature type="transmembrane region" description="Helical" evidence="7">
    <location>
        <begin position="6"/>
        <end position="28"/>
    </location>
</feature>
<protein>
    <submittedName>
        <fullName evidence="10">NAD(P)H-quinone oxidoreductase subunit F</fullName>
    </submittedName>
</protein>
<evidence type="ECO:0000256" key="5">
    <source>
        <dbReference type="ARBA" id="ARBA00025624"/>
    </source>
</evidence>
<feature type="transmembrane region" description="Helical" evidence="7">
    <location>
        <begin position="118"/>
        <end position="139"/>
    </location>
</feature>
<evidence type="ECO:0000259" key="8">
    <source>
        <dbReference type="Pfam" id="PF00361"/>
    </source>
</evidence>
<feature type="transmembrane region" description="Helical" evidence="7">
    <location>
        <begin position="186"/>
        <end position="204"/>
    </location>
</feature>
<feature type="transmembrane region" description="Helical" evidence="7">
    <location>
        <begin position="463"/>
        <end position="484"/>
    </location>
</feature>
<feature type="domain" description="NADH-Ubiquinone oxidoreductase (complex I) chain 5 N-terminal" evidence="9">
    <location>
        <begin position="74"/>
        <end position="124"/>
    </location>
</feature>
<feature type="transmembrane region" description="Helical" evidence="7">
    <location>
        <begin position="385"/>
        <end position="408"/>
    </location>
</feature>